<accession>A0A0E9WKP1</accession>
<keyword evidence="1" id="KW-0812">Transmembrane</keyword>
<dbReference type="EMBL" id="GBXM01018529">
    <property type="protein sequence ID" value="JAH90048.1"/>
    <property type="molecule type" value="Transcribed_RNA"/>
</dbReference>
<reference evidence="2" key="2">
    <citation type="journal article" date="2015" name="Fish Shellfish Immunol.">
        <title>Early steps in the European eel (Anguilla anguilla)-Vibrio vulnificus interaction in the gills: Role of the RtxA13 toxin.</title>
        <authorList>
            <person name="Callol A."/>
            <person name="Pajuelo D."/>
            <person name="Ebbesson L."/>
            <person name="Teles M."/>
            <person name="MacKenzie S."/>
            <person name="Amaro C."/>
        </authorList>
    </citation>
    <scope>NUCLEOTIDE SEQUENCE</scope>
</reference>
<evidence type="ECO:0000256" key="1">
    <source>
        <dbReference type="SAM" id="Phobius"/>
    </source>
</evidence>
<organism evidence="2">
    <name type="scientific">Anguilla anguilla</name>
    <name type="common">European freshwater eel</name>
    <name type="synonym">Muraena anguilla</name>
    <dbReference type="NCBI Taxonomy" id="7936"/>
    <lineage>
        <taxon>Eukaryota</taxon>
        <taxon>Metazoa</taxon>
        <taxon>Chordata</taxon>
        <taxon>Craniata</taxon>
        <taxon>Vertebrata</taxon>
        <taxon>Euteleostomi</taxon>
        <taxon>Actinopterygii</taxon>
        <taxon>Neopterygii</taxon>
        <taxon>Teleostei</taxon>
        <taxon>Anguilliformes</taxon>
        <taxon>Anguillidae</taxon>
        <taxon>Anguilla</taxon>
    </lineage>
</organism>
<name>A0A0E9WKP1_ANGAN</name>
<reference evidence="2" key="1">
    <citation type="submission" date="2014-11" db="EMBL/GenBank/DDBJ databases">
        <authorList>
            <person name="Amaro Gonzalez C."/>
        </authorList>
    </citation>
    <scope>NUCLEOTIDE SEQUENCE</scope>
</reference>
<keyword evidence="1" id="KW-1133">Transmembrane helix</keyword>
<sequence length="41" mass="4657">MVASLNYWRYLSSDLILAVIFITSNVVFFGNISVLLSAVRY</sequence>
<proteinExistence type="predicted"/>
<keyword evidence="1" id="KW-0472">Membrane</keyword>
<protein>
    <submittedName>
        <fullName evidence="2">Uncharacterized protein</fullName>
    </submittedName>
</protein>
<feature type="transmembrane region" description="Helical" evidence="1">
    <location>
        <begin position="15"/>
        <end position="39"/>
    </location>
</feature>
<dbReference type="AlphaFoldDB" id="A0A0E9WKP1"/>
<evidence type="ECO:0000313" key="2">
    <source>
        <dbReference type="EMBL" id="JAH90048.1"/>
    </source>
</evidence>